<evidence type="ECO:0008006" key="3">
    <source>
        <dbReference type="Google" id="ProtNLM"/>
    </source>
</evidence>
<dbReference type="Gene3D" id="1.20.120.160">
    <property type="entry name" value="HPT domain"/>
    <property type="match status" value="1"/>
</dbReference>
<name>A0ABQ1L5J7_9RHOB</name>
<accession>A0ABQ1L5J7</accession>
<dbReference type="EMBL" id="BMFC01000015">
    <property type="protein sequence ID" value="GGC18809.1"/>
    <property type="molecule type" value="Genomic_DNA"/>
</dbReference>
<evidence type="ECO:0000313" key="2">
    <source>
        <dbReference type="Proteomes" id="UP000645462"/>
    </source>
</evidence>
<keyword evidence="2" id="KW-1185">Reference proteome</keyword>
<protein>
    <recommendedName>
        <fullName evidence="3">Hpt domain-containing protein</fullName>
    </recommendedName>
</protein>
<dbReference type="SUPFAM" id="SSF47226">
    <property type="entry name" value="Histidine-containing phosphotransfer domain, HPT domain"/>
    <property type="match status" value="1"/>
</dbReference>
<dbReference type="Proteomes" id="UP000645462">
    <property type="component" value="Unassembled WGS sequence"/>
</dbReference>
<sequence length="130" mass="14410">MPARNMLINLKSFVSVADSTGPNLEKKYLPDFEAQLTRDFELLRAHLQANNMKTSEDLAHKCVGICEVMGAEALAKELRLIEAGCRTHDALELHALTNTLHPILHDTCYQMKTILHQMPAESAGTNPLDG</sequence>
<proteinExistence type="predicted"/>
<organism evidence="1 2">
    <name type="scientific">Marivita lacus</name>
    <dbReference type="NCBI Taxonomy" id="1323742"/>
    <lineage>
        <taxon>Bacteria</taxon>
        <taxon>Pseudomonadati</taxon>
        <taxon>Pseudomonadota</taxon>
        <taxon>Alphaproteobacteria</taxon>
        <taxon>Rhodobacterales</taxon>
        <taxon>Roseobacteraceae</taxon>
        <taxon>Marivita</taxon>
    </lineage>
</organism>
<gene>
    <name evidence="1" type="ORF">GCM10011363_39330</name>
</gene>
<comment type="caution">
    <text evidence="1">The sequence shown here is derived from an EMBL/GenBank/DDBJ whole genome shotgun (WGS) entry which is preliminary data.</text>
</comment>
<evidence type="ECO:0000313" key="1">
    <source>
        <dbReference type="EMBL" id="GGC18809.1"/>
    </source>
</evidence>
<reference evidence="2" key="1">
    <citation type="journal article" date="2019" name="Int. J. Syst. Evol. Microbiol.">
        <title>The Global Catalogue of Microorganisms (GCM) 10K type strain sequencing project: providing services to taxonomists for standard genome sequencing and annotation.</title>
        <authorList>
            <consortium name="The Broad Institute Genomics Platform"/>
            <consortium name="The Broad Institute Genome Sequencing Center for Infectious Disease"/>
            <person name="Wu L."/>
            <person name="Ma J."/>
        </authorList>
    </citation>
    <scope>NUCLEOTIDE SEQUENCE [LARGE SCALE GENOMIC DNA]</scope>
    <source>
        <strain evidence="2">CGMCC 1.12478</strain>
    </source>
</reference>
<dbReference type="RefSeq" id="WP_188483808.1">
    <property type="nucleotide sequence ID" value="NZ_BMFC01000015.1"/>
</dbReference>
<dbReference type="InterPro" id="IPR036641">
    <property type="entry name" value="HPT_dom_sf"/>
</dbReference>